<dbReference type="GO" id="GO:0033499">
    <property type="term" value="P:galactose catabolic process via UDP-galactose, Leloir pathway"/>
    <property type="evidence" value="ECO:0007669"/>
    <property type="project" value="TreeGrafter"/>
</dbReference>
<evidence type="ECO:0000256" key="3">
    <source>
        <dbReference type="ARBA" id="ARBA00006206"/>
    </source>
</evidence>
<dbReference type="AlphaFoldDB" id="A0A380TPP4"/>
<comment type="catalytic activity">
    <reaction evidence="1 8">
        <text>alpha-D-glucose = beta-D-glucose</text>
        <dbReference type="Rhea" id="RHEA:10264"/>
        <dbReference type="ChEBI" id="CHEBI:15903"/>
        <dbReference type="ChEBI" id="CHEBI:17925"/>
        <dbReference type="EC" id="5.1.3.3"/>
    </reaction>
</comment>
<dbReference type="EC" id="5.1.3.3" evidence="4 8"/>
<dbReference type="Pfam" id="PF01263">
    <property type="entry name" value="Aldose_epim"/>
    <property type="match status" value="1"/>
</dbReference>
<evidence type="ECO:0000256" key="8">
    <source>
        <dbReference type="PIRNR" id="PIRNR005096"/>
    </source>
</evidence>
<keyword evidence="13" id="KW-1185">Reference proteome</keyword>
<evidence type="ECO:0000256" key="1">
    <source>
        <dbReference type="ARBA" id="ARBA00001614"/>
    </source>
</evidence>
<evidence type="ECO:0000256" key="9">
    <source>
        <dbReference type="PIRSR" id="PIRSR005096-1"/>
    </source>
</evidence>
<dbReference type="NCBIfam" id="NF008277">
    <property type="entry name" value="PRK11055.1"/>
    <property type="match status" value="1"/>
</dbReference>
<dbReference type="InterPro" id="IPR047215">
    <property type="entry name" value="Galactose_mutarotase-like"/>
</dbReference>
<evidence type="ECO:0000256" key="10">
    <source>
        <dbReference type="PIRSR" id="PIRSR005096-2"/>
    </source>
</evidence>
<dbReference type="NCBIfam" id="TIGR02636">
    <property type="entry name" value="galM_Leloir"/>
    <property type="match status" value="1"/>
</dbReference>
<dbReference type="InterPro" id="IPR014718">
    <property type="entry name" value="GH-type_carb-bd"/>
</dbReference>
<dbReference type="UniPathway" id="UPA00242"/>
<dbReference type="InterPro" id="IPR008183">
    <property type="entry name" value="Aldose_1/G6P_1-epimerase"/>
</dbReference>
<dbReference type="GO" id="GO:0030246">
    <property type="term" value="F:carbohydrate binding"/>
    <property type="evidence" value="ECO:0007669"/>
    <property type="project" value="InterPro"/>
</dbReference>
<gene>
    <name evidence="12" type="primary">galM</name>
    <name evidence="12" type="ORF">NCTC10801_01096</name>
</gene>
<evidence type="ECO:0000313" key="13">
    <source>
        <dbReference type="Proteomes" id="UP000254649"/>
    </source>
</evidence>
<evidence type="ECO:0000256" key="11">
    <source>
        <dbReference type="PIRSR" id="PIRSR005096-3"/>
    </source>
</evidence>
<feature type="active site" description="Proton donor" evidence="9">
    <location>
        <position position="175"/>
    </location>
</feature>
<feature type="active site" description="Proton acceptor" evidence="9">
    <location>
        <position position="308"/>
    </location>
</feature>
<dbReference type="InterPro" id="IPR011013">
    <property type="entry name" value="Gal_mutarotase_sf_dom"/>
</dbReference>
<accession>A0A380TPP4</accession>
<dbReference type="InterPro" id="IPR013458">
    <property type="entry name" value="Ald_epimerase_bac"/>
</dbReference>
<keyword evidence="7 8" id="KW-0119">Carbohydrate metabolism</keyword>
<comment type="similarity">
    <text evidence="3 8">Belongs to the aldose epimerase family.</text>
</comment>
<dbReference type="Gene3D" id="2.70.98.10">
    <property type="match status" value="1"/>
</dbReference>
<dbReference type="GO" id="GO:0005737">
    <property type="term" value="C:cytoplasm"/>
    <property type="evidence" value="ECO:0007669"/>
    <property type="project" value="TreeGrafter"/>
</dbReference>
<dbReference type="GO" id="GO:0004034">
    <property type="term" value="F:aldose 1-epimerase activity"/>
    <property type="evidence" value="ECO:0007669"/>
    <property type="project" value="UniProtKB-EC"/>
</dbReference>
<dbReference type="PANTHER" id="PTHR10091:SF0">
    <property type="entry name" value="GALACTOSE MUTAROTASE"/>
    <property type="match status" value="1"/>
</dbReference>
<name>A0A380TPP4_9PAST</name>
<sequence>MLTQIHEKTTALSCQSTAPDGEPFQIVTLTNENGMTIQVMDWGATWISCKLPVKGEQREVLLGCQPDDYPVQRAYLGASIGRYANRIANAEQLGLTTNQGPHQLHGGMGWDKVRWKLDSFSENSVTFSHFSPDGDQGFSGEVKATVCFTLGDDNSVRITYRAQNQQDTPLNLTNHAYFNLNNAMDGCDVRHHFLQLNAEQFLPVNSEGIPNAPLKSVNKTSFDFRTEKMIQQDFLLEEQQSTKGYDHSFLLNESGVKPCAILTALDRSLSLEVRTSQRALQVYTGNYLAGTPTRNGGQYMDYSGIALETQALPDTPNHPEWWQYGGMAKAKEGYEHWTMFKFVM</sequence>
<feature type="binding site" evidence="11">
    <location>
        <begin position="175"/>
        <end position="177"/>
    </location>
    <ligand>
        <name>beta-D-galactose</name>
        <dbReference type="ChEBI" id="CHEBI:27667"/>
    </ligand>
</feature>
<dbReference type="PIRSF" id="PIRSF005096">
    <property type="entry name" value="GALM"/>
    <property type="match status" value="1"/>
</dbReference>
<proteinExistence type="inferred from homology"/>
<evidence type="ECO:0000256" key="6">
    <source>
        <dbReference type="ARBA" id="ARBA00023235"/>
    </source>
</evidence>
<evidence type="ECO:0000256" key="7">
    <source>
        <dbReference type="ARBA" id="ARBA00023277"/>
    </source>
</evidence>
<dbReference type="InterPro" id="IPR015443">
    <property type="entry name" value="Aldose_1-epimerase"/>
</dbReference>
<feature type="binding site" evidence="11">
    <location>
        <begin position="85"/>
        <end position="86"/>
    </location>
    <ligand>
        <name>beta-D-galactose</name>
        <dbReference type="ChEBI" id="CHEBI:27667"/>
    </ligand>
</feature>
<keyword evidence="6 8" id="KW-0413">Isomerase</keyword>
<evidence type="ECO:0000256" key="5">
    <source>
        <dbReference type="ARBA" id="ARBA00014165"/>
    </source>
</evidence>
<organism evidence="12 13">
    <name type="scientific">[Actinobacillus] rossii</name>
    <dbReference type="NCBI Taxonomy" id="123820"/>
    <lineage>
        <taxon>Bacteria</taxon>
        <taxon>Pseudomonadati</taxon>
        <taxon>Pseudomonadota</taxon>
        <taxon>Gammaproteobacteria</taxon>
        <taxon>Pasteurellales</taxon>
        <taxon>Pasteurellaceae</taxon>
    </lineage>
</organism>
<dbReference type="EMBL" id="UFRQ01000003">
    <property type="protein sequence ID" value="SUT89927.1"/>
    <property type="molecule type" value="Genomic_DNA"/>
</dbReference>
<evidence type="ECO:0000256" key="2">
    <source>
        <dbReference type="ARBA" id="ARBA00005028"/>
    </source>
</evidence>
<dbReference type="PANTHER" id="PTHR10091">
    <property type="entry name" value="ALDOSE-1-EPIMERASE"/>
    <property type="match status" value="1"/>
</dbReference>
<evidence type="ECO:0000313" key="12">
    <source>
        <dbReference type="EMBL" id="SUT89927.1"/>
    </source>
</evidence>
<protein>
    <recommendedName>
        <fullName evidence="5 8">Aldose 1-epimerase</fullName>
        <ecNumber evidence="4 8">5.1.3.3</ecNumber>
    </recommendedName>
</protein>
<dbReference type="GO" id="GO:0006006">
    <property type="term" value="P:glucose metabolic process"/>
    <property type="evidence" value="ECO:0007669"/>
    <property type="project" value="TreeGrafter"/>
</dbReference>
<dbReference type="OrthoDB" id="9779408at2"/>
<comment type="pathway">
    <text evidence="2 8">Carbohydrate metabolism; hexose metabolism.</text>
</comment>
<dbReference type="PROSITE" id="PS00545">
    <property type="entry name" value="ALDOSE_1_EPIMERASE"/>
    <property type="match status" value="1"/>
</dbReference>
<evidence type="ECO:0000256" key="4">
    <source>
        <dbReference type="ARBA" id="ARBA00013185"/>
    </source>
</evidence>
<dbReference type="Proteomes" id="UP000254649">
    <property type="component" value="Unassembled WGS sequence"/>
</dbReference>
<reference evidence="12 13" key="1">
    <citation type="submission" date="2018-06" db="EMBL/GenBank/DDBJ databases">
        <authorList>
            <consortium name="Pathogen Informatics"/>
            <person name="Doyle S."/>
        </authorList>
    </citation>
    <scope>NUCLEOTIDE SEQUENCE [LARGE SCALE GENOMIC DNA]</scope>
    <source>
        <strain evidence="12 13">NCTC10801</strain>
    </source>
</reference>
<dbReference type="CDD" id="cd09019">
    <property type="entry name" value="galactose_mutarotase_like"/>
    <property type="match status" value="1"/>
</dbReference>
<dbReference type="SUPFAM" id="SSF74650">
    <property type="entry name" value="Galactose mutarotase-like"/>
    <property type="match status" value="1"/>
</dbReference>
<feature type="binding site" evidence="10">
    <location>
        <position position="246"/>
    </location>
    <ligand>
        <name>beta-D-galactose</name>
        <dbReference type="ChEBI" id="CHEBI:27667"/>
    </ligand>
</feature>
<dbReference type="InterPro" id="IPR018052">
    <property type="entry name" value="Ald1_epimerase_CS"/>
</dbReference>